<dbReference type="PROSITE" id="PS50071">
    <property type="entry name" value="HOMEOBOX_2"/>
    <property type="match status" value="1"/>
</dbReference>
<dbReference type="Gene3D" id="1.10.10.60">
    <property type="entry name" value="Homeodomain-like"/>
    <property type="match status" value="1"/>
</dbReference>
<dbReference type="GO" id="GO:0000981">
    <property type="term" value="F:DNA-binding transcription factor activity, RNA polymerase II-specific"/>
    <property type="evidence" value="ECO:0007669"/>
    <property type="project" value="InterPro"/>
</dbReference>
<keyword evidence="2 4" id="KW-0371">Homeobox</keyword>
<keyword evidence="3 4" id="KW-0539">Nucleus</keyword>
<evidence type="ECO:0000313" key="8">
    <source>
        <dbReference type="Proteomes" id="UP000774326"/>
    </source>
</evidence>
<dbReference type="InterPro" id="IPR001356">
    <property type="entry name" value="HD"/>
</dbReference>
<dbReference type="CDD" id="cd00086">
    <property type="entry name" value="homeodomain"/>
    <property type="match status" value="1"/>
</dbReference>
<keyword evidence="1 4" id="KW-0238">DNA-binding</keyword>
<keyword evidence="8" id="KW-1185">Reference proteome</keyword>
<reference evidence="7" key="1">
    <citation type="journal article" date="2021" name="Open Biol.">
        <title>Shared evolutionary footprints suggest mitochondrial oxidative damage underlies multiple complex I losses in fungi.</title>
        <authorList>
            <person name="Schikora-Tamarit M.A."/>
            <person name="Marcet-Houben M."/>
            <person name="Nosek J."/>
            <person name="Gabaldon T."/>
        </authorList>
    </citation>
    <scope>NUCLEOTIDE SEQUENCE</scope>
    <source>
        <strain evidence="7">CBS2887</strain>
    </source>
</reference>
<dbReference type="InterPro" id="IPR017970">
    <property type="entry name" value="Homeobox_CS"/>
</dbReference>
<dbReference type="OrthoDB" id="2109411at2759"/>
<dbReference type="SMART" id="SM00389">
    <property type="entry name" value="HOX"/>
    <property type="match status" value="1"/>
</dbReference>
<protein>
    <recommendedName>
        <fullName evidence="6">Homeobox domain-containing protein</fullName>
    </recommendedName>
</protein>
<feature type="domain" description="Homeobox" evidence="6">
    <location>
        <begin position="177"/>
        <end position="235"/>
    </location>
</feature>
<dbReference type="SUPFAM" id="SSF46689">
    <property type="entry name" value="Homeodomain-like"/>
    <property type="match status" value="1"/>
</dbReference>
<evidence type="ECO:0000259" key="6">
    <source>
        <dbReference type="PROSITE" id="PS50071"/>
    </source>
</evidence>
<dbReference type="PROSITE" id="PS00027">
    <property type="entry name" value="HOMEOBOX_1"/>
    <property type="match status" value="1"/>
</dbReference>
<gene>
    <name evidence="7" type="ORF">WICPIJ_002310</name>
</gene>
<comment type="caution">
    <text evidence="7">The sequence shown here is derived from an EMBL/GenBank/DDBJ whole genome shotgun (WGS) entry which is preliminary data.</text>
</comment>
<evidence type="ECO:0000256" key="4">
    <source>
        <dbReference type="PROSITE-ProRule" id="PRU00108"/>
    </source>
</evidence>
<dbReference type="GO" id="GO:0005634">
    <property type="term" value="C:nucleus"/>
    <property type="evidence" value="ECO:0007669"/>
    <property type="project" value="UniProtKB-SubCell"/>
</dbReference>
<evidence type="ECO:0000256" key="2">
    <source>
        <dbReference type="ARBA" id="ARBA00023155"/>
    </source>
</evidence>
<proteinExistence type="predicted"/>
<sequence>MSTEHNTTVTSQQGFDLYKTLSQLDEIKEFSSKFNSKRSKYIFDNATIEDPFNRIDIMKRLDLKDKRATENVHQLITKFEESLDRVLVSSFAPGIFKDSTTNISGQNCQSINKETALESYRKMLQYNLDSILDNKSEKSVKTKTLEAEEATNKRLLSDRLGVPDALEGTTDHVPSGDAPIKKRKQLSREAKRFLEAAFVAKRDPNSKERQLIAEKSGLTTMQVRVWFTNKRMRSK</sequence>
<dbReference type="Pfam" id="PF00046">
    <property type="entry name" value="Homeodomain"/>
    <property type="match status" value="1"/>
</dbReference>
<name>A0A9P8QC39_WICPI</name>
<dbReference type="InterPro" id="IPR009057">
    <property type="entry name" value="Homeodomain-like_sf"/>
</dbReference>
<comment type="subcellular location">
    <subcellularLocation>
        <location evidence="4 5">Nucleus</location>
    </subcellularLocation>
</comment>
<evidence type="ECO:0000256" key="1">
    <source>
        <dbReference type="ARBA" id="ARBA00023125"/>
    </source>
</evidence>
<dbReference type="Proteomes" id="UP000774326">
    <property type="component" value="Unassembled WGS sequence"/>
</dbReference>
<accession>A0A9P8QC39</accession>
<evidence type="ECO:0000256" key="5">
    <source>
        <dbReference type="RuleBase" id="RU000682"/>
    </source>
</evidence>
<organism evidence="7 8">
    <name type="scientific">Wickerhamomyces pijperi</name>
    <name type="common">Yeast</name>
    <name type="synonym">Pichia pijperi</name>
    <dbReference type="NCBI Taxonomy" id="599730"/>
    <lineage>
        <taxon>Eukaryota</taxon>
        <taxon>Fungi</taxon>
        <taxon>Dikarya</taxon>
        <taxon>Ascomycota</taxon>
        <taxon>Saccharomycotina</taxon>
        <taxon>Saccharomycetes</taxon>
        <taxon>Phaffomycetales</taxon>
        <taxon>Wickerhamomycetaceae</taxon>
        <taxon>Wickerhamomyces</taxon>
    </lineage>
</organism>
<dbReference type="GO" id="GO:0003677">
    <property type="term" value="F:DNA binding"/>
    <property type="evidence" value="ECO:0007669"/>
    <property type="project" value="UniProtKB-UniRule"/>
</dbReference>
<dbReference type="EMBL" id="JAEUBG010001249">
    <property type="protein sequence ID" value="KAH3686709.1"/>
    <property type="molecule type" value="Genomic_DNA"/>
</dbReference>
<dbReference type="AlphaFoldDB" id="A0A9P8QC39"/>
<evidence type="ECO:0000313" key="7">
    <source>
        <dbReference type="EMBL" id="KAH3686709.1"/>
    </source>
</evidence>
<evidence type="ECO:0000256" key="3">
    <source>
        <dbReference type="ARBA" id="ARBA00023242"/>
    </source>
</evidence>
<reference evidence="7" key="2">
    <citation type="submission" date="2021-01" db="EMBL/GenBank/DDBJ databases">
        <authorList>
            <person name="Schikora-Tamarit M.A."/>
        </authorList>
    </citation>
    <scope>NUCLEOTIDE SEQUENCE</scope>
    <source>
        <strain evidence="7">CBS2887</strain>
    </source>
</reference>